<comment type="caution">
    <text evidence="1">The sequence shown here is derived from an EMBL/GenBank/DDBJ whole genome shotgun (WGS) entry which is preliminary data.</text>
</comment>
<name>A0A2A6FM54_9HYPH</name>
<organism evidence="1 2">
    <name type="scientific">Mesorhizobium sanjuanii</name>
    <dbReference type="NCBI Taxonomy" id="2037900"/>
    <lineage>
        <taxon>Bacteria</taxon>
        <taxon>Pseudomonadati</taxon>
        <taxon>Pseudomonadota</taxon>
        <taxon>Alphaproteobacteria</taxon>
        <taxon>Hyphomicrobiales</taxon>
        <taxon>Phyllobacteriaceae</taxon>
        <taxon>Mesorhizobium</taxon>
    </lineage>
</organism>
<dbReference type="EMBL" id="NWQG01000003">
    <property type="protein sequence ID" value="PDQ23019.1"/>
    <property type="molecule type" value="Genomic_DNA"/>
</dbReference>
<gene>
    <name evidence="1" type="ORF">CN311_00755</name>
</gene>
<dbReference type="AlphaFoldDB" id="A0A2A6FM54"/>
<dbReference type="RefSeq" id="WP_097571528.1">
    <property type="nucleotide sequence ID" value="NZ_NWQG01000003.1"/>
</dbReference>
<sequence>MAKRLSNIRKILKDRVETDLQATKLAKEAAATLHPQAVATEQKLLEAFRLIPVAKRLRGESEAARNAALDLLDQAENDSGKKKS</sequence>
<protein>
    <submittedName>
        <fullName evidence="1">Uncharacterized protein</fullName>
    </submittedName>
</protein>
<proteinExistence type="predicted"/>
<reference evidence="1 2" key="1">
    <citation type="submission" date="2017-09" db="EMBL/GenBank/DDBJ databases">
        <title>Mesorhizobum sanjuanii sp. nov. isolated from nodules of Lotus tenuis in saline-alkaline lowlands of Flooding Pampa.</title>
        <authorList>
            <person name="Sannazzaro A.I."/>
            <person name="Torres Tejerizo G.A."/>
            <person name="Fontana F."/>
            <person name="Cumpa Velazquez L.M."/>
            <person name="Hansen L."/>
            <person name="Pistorio M."/>
            <person name="Estrella M.J."/>
        </authorList>
    </citation>
    <scope>NUCLEOTIDE SEQUENCE [LARGE SCALE GENOMIC DNA]</scope>
    <source>
        <strain evidence="1 2">BSA136</strain>
    </source>
</reference>
<keyword evidence="2" id="KW-1185">Reference proteome</keyword>
<dbReference type="Proteomes" id="UP000219182">
    <property type="component" value="Unassembled WGS sequence"/>
</dbReference>
<evidence type="ECO:0000313" key="1">
    <source>
        <dbReference type="EMBL" id="PDQ23019.1"/>
    </source>
</evidence>
<accession>A0A2A6FM54</accession>
<evidence type="ECO:0000313" key="2">
    <source>
        <dbReference type="Proteomes" id="UP000219182"/>
    </source>
</evidence>